<evidence type="ECO:0000313" key="6">
    <source>
        <dbReference type="Proteomes" id="UP000477779"/>
    </source>
</evidence>
<evidence type="ECO:0000313" key="5">
    <source>
        <dbReference type="Proteomes" id="UP000402241"/>
    </source>
</evidence>
<proteinExistence type="predicted"/>
<dbReference type="Proteomes" id="UP000402241">
    <property type="component" value="Chromosome"/>
</dbReference>
<gene>
    <name evidence="3" type="ORF">G3561_10315</name>
    <name evidence="4" type="ORF">GCE86_09725</name>
</gene>
<dbReference type="AlphaFoldDB" id="A0AAJ3DJ58"/>
<name>A0AAJ3DJ58_9ACTN</name>
<evidence type="ECO:0000256" key="2">
    <source>
        <dbReference type="SAM" id="Phobius"/>
    </source>
</evidence>
<evidence type="ECO:0000313" key="4">
    <source>
        <dbReference type="EMBL" id="QGL47287.1"/>
    </source>
</evidence>
<evidence type="ECO:0000313" key="3">
    <source>
        <dbReference type="EMBL" id="NES27948.1"/>
    </source>
</evidence>
<protein>
    <submittedName>
        <fullName evidence="3">Uncharacterized protein</fullName>
    </submittedName>
</protein>
<feature type="region of interest" description="Disordered" evidence="1">
    <location>
        <begin position="124"/>
        <end position="144"/>
    </location>
</feature>
<keyword evidence="5" id="KW-1185">Reference proteome</keyword>
<dbReference type="RefSeq" id="WP_154226638.1">
    <property type="nucleotide sequence ID" value="NZ_CP045309.1"/>
</dbReference>
<reference evidence="4 5" key="1">
    <citation type="submission" date="2019-10" db="EMBL/GenBank/DDBJ databases">
        <title>Genome Sequence of Micromonospora terminaliae DSM 101760.</title>
        <authorList>
            <person name="Guo L."/>
        </authorList>
    </citation>
    <scope>NUCLEOTIDE SEQUENCE [LARGE SCALE GENOMIC DNA]</scope>
    <source>
        <strain evidence="4 5">DSM 101760</strain>
    </source>
</reference>
<keyword evidence="2" id="KW-0472">Membrane</keyword>
<feature type="transmembrane region" description="Helical" evidence="2">
    <location>
        <begin position="60"/>
        <end position="85"/>
    </location>
</feature>
<dbReference type="EMBL" id="JAAHBZ010000003">
    <property type="protein sequence ID" value="NES27948.1"/>
    <property type="molecule type" value="Genomic_DNA"/>
</dbReference>
<keyword evidence="2" id="KW-0812">Transmembrane</keyword>
<organism evidence="3 6">
    <name type="scientific">Micromonospora terminaliae</name>
    <dbReference type="NCBI Taxonomy" id="1914461"/>
    <lineage>
        <taxon>Bacteria</taxon>
        <taxon>Bacillati</taxon>
        <taxon>Actinomycetota</taxon>
        <taxon>Actinomycetes</taxon>
        <taxon>Micromonosporales</taxon>
        <taxon>Micromonosporaceae</taxon>
        <taxon>Micromonospora</taxon>
    </lineage>
</organism>
<dbReference type="Proteomes" id="UP000477779">
    <property type="component" value="Unassembled WGS sequence"/>
</dbReference>
<sequence length="144" mass="14910">MTSEAVGTGRRGGPIVGFLFLLWVCGLITAAVWWVGIGLEQWSVSYGDQPGEFEDLRRRANVAVLVAALVATAGPALIALVAYQLRLVRTAVVFLVLAVVIAVPAVPFALLAGRDLDPAPAVTTPGPPGHCVEHSGGDTRCPGG</sequence>
<evidence type="ECO:0000256" key="1">
    <source>
        <dbReference type="SAM" id="MobiDB-lite"/>
    </source>
</evidence>
<dbReference type="EMBL" id="CP045309">
    <property type="protein sequence ID" value="QGL47287.1"/>
    <property type="molecule type" value="Genomic_DNA"/>
</dbReference>
<keyword evidence="2" id="KW-1133">Transmembrane helix</keyword>
<feature type="transmembrane region" description="Helical" evidence="2">
    <location>
        <begin position="15"/>
        <end position="39"/>
    </location>
</feature>
<reference evidence="3 6" key="2">
    <citation type="submission" date="2020-02" db="EMBL/GenBank/DDBJ databases">
        <title>WGS of Micromonospora spp. isolated from hot spring.</title>
        <authorList>
            <person name="Thawai C."/>
        </authorList>
    </citation>
    <scope>NUCLEOTIDE SEQUENCE [LARGE SCALE GENOMIC DNA]</scope>
    <source>
        <strain evidence="3 6">TMS7</strain>
    </source>
</reference>
<accession>A0AAJ3DJ58</accession>
<feature type="transmembrane region" description="Helical" evidence="2">
    <location>
        <begin position="91"/>
        <end position="111"/>
    </location>
</feature>